<feature type="transmembrane region" description="Helical" evidence="7">
    <location>
        <begin position="274"/>
        <end position="296"/>
    </location>
</feature>
<evidence type="ECO:0000313" key="9">
    <source>
        <dbReference type="EMBL" id="KAF5232515.1"/>
    </source>
</evidence>
<feature type="transmembrane region" description="Helical" evidence="7">
    <location>
        <begin position="316"/>
        <end position="340"/>
    </location>
</feature>
<dbReference type="EMBL" id="JABEVY010000444">
    <property type="protein sequence ID" value="KAF5232515.1"/>
    <property type="molecule type" value="Genomic_DNA"/>
</dbReference>
<evidence type="ECO:0000256" key="7">
    <source>
        <dbReference type="SAM" id="Phobius"/>
    </source>
</evidence>
<feature type="transmembrane region" description="Helical" evidence="7">
    <location>
        <begin position="190"/>
        <end position="214"/>
    </location>
</feature>
<feature type="compositionally biased region" description="Basic and acidic residues" evidence="6">
    <location>
        <begin position="13"/>
        <end position="24"/>
    </location>
</feature>
<name>A0A8H4YRE9_9HYPO</name>
<feature type="transmembrane region" description="Helical" evidence="7">
    <location>
        <begin position="59"/>
        <end position="79"/>
    </location>
</feature>
<dbReference type="PANTHER" id="PTHR22950">
    <property type="entry name" value="AMINO ACID TRANSPORTER"/>
    <property type="match status" value="1"/>
</dbReference>
<accession>A0A8H4YRE9</accession>
<evidence type="ECO:0000256" key="3">
    <source>
        <dbReference type="ARBA" id="ARBA00022692"/>
    </source>
</evidence>
<comment type="caution">
    <text evidence="9">The sequence shown here is derived from an EMBL/GenBank/DDBJ whole genome shotgun (WGS) entry which is preliminary data.</text>
</comment>
<feature type="transmembrane region" description="Helical" evidence="7">
    <location>
        <begin position="241"/>
        <end position="262"/>
    </location>
</feature>
<sequence>MDQINTAQTAPTDSKKSRRESIPDMFDTRTGEVAEINDMEKQKAAEGNAHFHRLGWKRLTVVLIVEAIALGCLSLPSAFATLGMVAGVILTVGLGFVAIYTSHVVGQVKLAFPEVSHYADAGRLMFGKFGYELVGVMFALQLIFLVGSHCLTGTIAFLNLTNNGACSVVFGVVSAIILLIVAIPPSFAEVAILGYIDFVSIAIAVAITIIATGIQASDSVGGMSSVDWSAWPKDNLSFTDAFIAITNIVFAYSFAVCQFSFMDEMHTPRDYVKSIWALGLIEIGIYTLTGALIYAFVGSEVKSPALLSAGPTISKIAFGVALPVIFISGSINTTVVARYIHGRVFKNSIIRYINTKMGWITWLALVTVITVVAFIIAEAIPFFNDLLSISSSLFISGFTFYFPSIMWFMLIRKGPWHSKENILLSIANGLIFIIGMIVLVGGTYASIDDIILKFRHGEVRGVFTCEPIA</sequence>
<comment type="subcellular location">
    <subcellularLocation>
        <location evidence="1">Membrane</location>
        <topology evidence="1">Multi-pass membrane protein</topology>
    </subcellularLocation>
</comment>
<feature type="transmembrane region" description="Helical" evidence="7">
    <location>
        <begin position="389"/>
        <end position="410"/>
    </location>
</feature>
<reference evidence="9 10" key="1">
    <citation type="journal article" date="2020" name="BMC Genomics">
        <title>Correction to: Identification and distribution of gene clusters required for synthesis of sphingolipid metabolism inhibitors in diverse species of the filamentous fungus Fusarium.</title>
        <authorList>
            <person name="Kim H.S."/>
            <person name="Lohmar J.M."/>
            <person name="Busman M."/>
            <person name="Brown D.W."/>
            <person name="Naumann T.A."/>
            <person name="Divon H.H."/>
            <person name="Lysoe E."/>
            <person name="Uhlig S."/>
            <person name="Proctor R.H."/>
        </authorList>
    </citation>
    <scope>NUCLEOTIDE SEQUENCE [LARGE SCALE GENOMIC DNA]</scope>
    <source>
        <strain evidence="9 10">NRRL 25214</strain>
    </source>
</reference>
<evidence type="ECO:0000313" key="10">
    <source>
        <dbReference type="Proteomes" id="UP000573603"/>
    </source>
</evidence>
<feature type="transmembrane region" description="Helical" evidence="7">
    <location>
        <begin position="360"/>
        <end position="383"/>
    </location>
</feature>
<feature type="transmembrane region" description="Helical" evidence="7">
    <location>
        <begin position="164"/>
        <end position="183"/>
    </location>
</feature>
<gene>
    <name evidence="9" type="ORF">FANTH_12932</name>
</gene>
<keyword evidence="4 7" id="KW-1133">Transmembrane helix</keyword>
<comment type="similarity">
    <text evidence="2">Belongs to the amino acid/polyamine transporter 2 family.</text>
</comment>
<dbReference type="Pfam" id="PF01490">
    <property type="entry name" value="Aa_trans"/>
    <property type="match status" value="1"/>
</dbReference>
<protein>
    <recommendedName>
        <fullName evidence="8">Amino acid transporter transmembrane domain-containing protein</fullName>
    </recommendedName>
</protein>
<proteinExistence type="inferred from homology"/>
<keyword evidence="10" id="KW-1185">Reference proteome</keyword>
<dbReference type="GO" id="GO:0016020">
    <property type="term" value="C:membrane"/>
    <property type="evidence" value="ECO:0007669"/>
    <property type="project" value="UniProtKB-SubCell"/>
</dbReference>
<dbReference type="GO" id="GO:0015179">
    <property type="term" value="F:L-amino acid transmembrane transporter activity"/>
    <property type="evidence" value="ECO:0007669"/>
    <property type="project" value="TreeGrafter"/>
</dbReference>
<evidence type="ECO:0000256" key="6">
    <source>
        <dbReference type="SAM" id="MobiDB-lite"/>
    </source>
</evidence>
<feature type="transmembrane region" description="Helical" evidence="7">
    <location>
        <begin position="133"/>
        <end position="158"/>
    </location>
</feature>
<organism evidence="9 10">
    <name type="scientific">Fusarium anthophilum</name>
    <dbReference type="NCBI Taxonomy" id="48485"/>
    <lineage>
        <taxon>Eukaryota</taxon>
        <taxon>Fungi</taxon>
        <taxon>Dikarya</taxon>
        <taxon>Ascomycota</taxon>
        <taxon>Pezizomycotina</taxon>
        <taxon>Sordariomycetes</taxon>
        <taxon>Hypocreomycetidae</taxon>
        <taxon>Hypocreales</taxon>
        <taxon>Nectriaceae</taxon>
        <taxon>Fusarium</taxon>
        <taxon>Fusarium fujikuroi species complex</taxon>
    </lineage>
</organism>
<evidence type="ECO:0000256" key="1">
    <source>
        <dbReference type="ARBA" id="ARBA00004141"/>
    </source>
</evidence>
<feature type="transmembrane region" description="Helical" evidence="7">
    <location>
        <begin position="422"/>
        <end position="447"/>
    </location>
</feature>
<evidence type="ECO:0000256" key="2">
    <source>
        <dbReference type="ARBA" id="ARBA00008066"/>
    </source>
</evidence>
<dbReference type="PANTHER" id="PTHR22950:SF8">
    <property type="entry name" value="AMINO ACID TRANSPORTER (EUROFUNG)"/>
    <property type="match status" value="1"/>
</dbReference>
<feature type="domain" description="Amino acid transporter transmembrane" evidence="8">
    <location>
        <begin position="53"/>
        <end position="447"/>
    </location>
</feature>
<feature type="compositionally biased region" description="Polar residues" evidence="6">
    <location>
        <begin position="1"/>
        <end position="12"/>
    </location>
</feature>
<evidence type="ECO:0000259" key="8">
    <source>
        <dbReference type="Pfam" id="PF01490"/>
    </source>
</evidence>
<dbReference type="Proteomes" id="UP000573603">
    <property type="component" value="Unassembled WGS sequence"/>
</dbReference>
<feature type="region of interest" description="Disordered" evidence="6">
    <location>
        <begin position="1"/>
        <end position="24"/>
    </location>
</feature>
<feature type="transmembrane region" description="Helical" evidence="7">
    <location>
        <begin position="85"/>
        <end position="112"/>
    </location>
</feature>
<keyword evidence="3 7" id="KW-0812">Transmembrane</keyword>
<dbReference type="AlphaFoldDB" id="A0A8H4YRE9"/>
<evidence type="ECO:0000256" key="5">
    <source>
        <dbReference type="ARBA" id="ARBA00023136"/>
    </source>
</evidence>
<dbReference type="InterPro" id="IPR013057">
    <property type="entry name" value="AA_transpt_TM"/>
</dbReference>
<evidence type="ECO:0000256" key="4">
    <source>
        <dbReference type="ARBA" id="ARBA00022989"/>
    </source>
</evidence>
<keyword evidence="5 7" id="KW-0472">Membrane</keyword>